<keyword evidence="3 6" id="KW-0812">Transmembrane</keyword>
<feature type="transmembrane region" description="Helical" evidence="6">
    <location>
        <begin position="179"/>
        <end position="198"/>
    </location>
</feature>
<comment type="subcellular location">
    <subcellularLocation>
        <location evidence="1">Membrane</location>
        <topology evidence="1">Multi-pass membrane protein</topology>
    </subcellularLocation>
</comment>
<dbReference type="PANTHER" id="PTHR20855:SF3">
    <property type="entry name" value="LD03007P"/>
    <property type="match status" value="1"/>
</dbReference>
<evidence type="ECO:0000256" key="6">
    <source>
        <dbReference type="SAM" id="Phobius"/>
    </source>
</evidence>
<dbReference type="GeneID" id="116296291"/>
<evidence type="ECO:0000256" key="4">
    <source>
        <dbReference type="ARBA" id="ARBA00022989"/>
    </source>
</evidence>
<dbReference type="AlphaFoldDB" id="A0A6P8HXT3"/>
<feature type="transmembrane region" description="Helical" evidence="6">
    <location>
        <begin position="130"/>
        <end position="148"/>
    </location>
</feature>
<evidence type="ECO:0000256" key="3">
    <source>
        <dbReference type="ARBA" id="ARBA00022692"/>
    </source>
</evidence>
<feature type="transmembrane region" description="Helical" evidence="6">
    <location>
        <begin position="155"/>
        <end position="173"/>
    </location>
</feature>
<name>A0A6P8HXT3_ACTTE</name>
<dbReference type="FunCoup" id="A0A6P8HXT3">
    <property type="interactions" value="677"/>
</dbReference>
<dbReference type="KEGG" id="aten:116296291"/>
<sequence>MMKRLVDLSRYRNPPAKPGEAYIPTSQEQIANIITHGFFVVPAYQAMDTLHHLALDKSYSHKAIAWVYGISLVLIFSISTFFHVISLSGRLRNLRHILHLCDRGIIYFFIAASYMPWLVLRDVGIWGDRLSWLLWIGAIMGTLYNCIFHEKYKTLETVFYLMFGVLPSLPLIFQASDTAGLIEVALGGAFYIGGVYFFKSDGKITFAHAIWHVFCATGACLHFYAVYTHLY</sequence>
<gene>
    <name evidence="8" type="primary">LOC116296291</name>
</gene>
<dbReference type="RefSeq" id="XP_031560171.1">
    <property type="nucleotide sequence ID" value="XM_031704311.1"/>
</dbReference>
<evidence type="ECO:0000313" key="8">
    <source>
        <dbReference type="RefSeq" id="XP_031560171.1"/>
    </source>
</evidence>
<evidence type="ECO:0000256" key="2">
    <source>
        <dbReference type="ARBA" id="ARBA00007018"/>
    </source>
</evidence>
<dbReference type="OrthoDB" id="186812at2759"/>
<evidence type="ECO:0000256" key="5">
    <source>
        <dbReference type="ARBA" id="ARBA00023136"/>
    </source>
</evidence>
<feature type="transmembrane region" description="Helical" evidence="6">
    <location>
        <begin position="63"/>
        <end position="85"/>
    </location>
</feature>
<dbReference type="GO" id="GO:0016020">
    <property type="term" value="C:membrane"/>
    <property type="evidence" value="ECO:0007669"/>
    <property type="project" value="UniProtKB-SubCell"/>
</dbReference>
<keyword evidence="5 6" id="KW-0472">Membrane</keyword>
<dbReference type="Proteomes" id="UP000515163">
    <property type="component" value="Unplaced"/>
</dbReference>
<dbReference type="InParanoid" id="A0A6P8HXT3"/>
<dbReference type="InterPro" id="IPR004254">
    <property type="entry name" value="AdipoR/HlyIII-related"/>
</dbReference>
<comment type="similarity">
    <text evidence="2">Belongs to the ADIPOR family.</text>
</comment>
<evidence type="ECO:0000313" key="7">
    <source>
        <dbReference type="Proteomes" id="UP000515163"/>
    </source>
</evidence>
<feature type="transmembrane region" description="Helical" evidence="6">
    <location>
        <begin position="210"/>
        <end position="227"/>
    </location>
</feature>
<keyword evidence="7" id="KW-1185">Reference proteome</keyword>
<organism evidence="7 8">
    <name type="scientific">Actinia tenebrosa</name>
    <name type="common">Australian red waratah sea anemone</name>
    <dbReference type="NCBI Taxonomy" id="6105"/>
    <lineage>
        <taxon>Eukaryota</taxon>
        <taxon>Metazoa</taxon>
        <taxon>Cnidaria</taxon>
        <taxon>Anthozoa</taxon>
        <taxon>Hexacorallia</taxon>
        <taxon>Actiniaria</taxon>
        <taxon>Actiniidae</taxon>
        <taxon>Actinia</taxon>
    </lineage>
</organism>
<proteinExistence type="inferred from homology"/>
<protein>
    <submittedName>
        <fullName evidence="8">Monocyte to macrophage differentiation factor-like isoform X1</fullName>
    </submittedName>
</protein>
<reference evidence="8" key="1">
    <citation type="submission" date="2025-08" db="UniProtKB">
        <authorList>
            <consortium name="RefSeq"/>
        </authorList>
    </citation>
    <scope>IDENTIFICATION</scope>
    <source>
        <tissue evidence="8">Tentacle</tissue>
    </source>
</reference>
<evidence type="ECO:0000256" key="1">
    <source>
        <dbReference type="ARBA" id="ARBA00004141"/>
    </source>
</evidence>
<dbReference type="Pfam" id="PF03006">
    <property type="entry name" value="HlyIII"/>
    <property type="match status" value="1"/>
</dbReference>
<dbReference type="PANTHER" id="PTHR20855">
    <property type="entry name" value="ADIPOR/PROGESTIN RECEPTOR-RELATED"/>
    <property type="match status" value="1"/>
</dbReference>
<keyword evidence="4 6" id="KW-1133">Transmembrane helix</keyword>
<accession>A0A6P8HXT3</accession>
<feature type="transmembrane region" description="Helical" evidence="6">
    <location>
        <begin position="97"/>
        <end position="118"/>
    </location>
</feature>